<dbReference type="InterPro" id="IPR050706">
    <property type="entry name" value="Cyclic-di-GMP_PDE-like"/>
</dbReference>
<dbReference type="PANTHER" id="PTHR33121">
    <property type="entry name" value="CYCLIC DI-GMP PHOSPHODIESTERASE PDEF"/>
    <property type="match status" value="1"/>
</dbReference>
<feature type="domain" description="EAL" evidence="1">
    <location>
        <begin position="240"/>
        <end position="492"/>
    </location>
</feature>
<dbReference type="PANTHER" id="PTHR33121:SF79">
    <property type="entry name" value="CYCLIC DI-GMP PHOSPHODIESTERASE PDED-RELATED"/>
    <property type="match status" value="1"/>
</dbReference>
<dbReference type="eggNOG" id="COG5001">
    <property type="taxonomic scope" value="Bacteria"/>
</dbReference>
<feature type="domain" description="GGDEF" evidence="2">
    <location>
        <begin position="929"/>
        <end position="1060"/>
    </location>
</feature>
<dbReference type="Pfam" id="PF00563">
    <property type="entry name" value="EAL"/>
    <property type="match status" value="1"/>
</dbReference>
<dbReference type="InterPro" id="IPR029787">
    <property type="entry name" value="Nucleotide_cyclase"/>
</dbReference>
<dbReference type="Proteomes" id="UP000003277">
    <property type="component" value="Unassembled WGS sequence"/>
</dbReference>
<dbReference type="RefSeq" id="WP_008860280.1">
    <property type="nucleotide sequence ID" value="NZ_JH591189.1"/>
</dbReference>
<comment type="caution">
    <text evidence="3">The sequence shown here is derived from an EMBL/GenBank/DDBJ whole genome shotgun (WGS) entry which is preliminary data.</text>
</comment>
<dbReference type="InterPro" id="IPR003018">
    <property type="entry name" value="GAF"/>
</dbReference>
<dbReference type="PROSITE" id="PS50883">
    <property type="entry name" value="EAL"/>
    <property type="match status" value="1"/>
</dbReference>
<dbReference type="Gene3D" id="3.30.70.270">
    <property type="match status" value="3"/>
</dbReference>
<dbReference type="SMART" id="SM00065">
    <property type="entry name" value="GAF"/>
    <property type="match status" value="1"/>
</dbReference>
<dbReference type="SMART" id="SM00052">
    <property type="entry name" value="EAL"/>
    <property type="match status" value="1"/>
</dbReference>
<protein>
    <submittedName>
        <fullName evidence="3">Diguanylate cyclase (GGDEF) domain-containing protein</fullName>
    </submittedName>
</protein>
<dbReference type="InterPro" id="IPR043128">
    <property type="entry name" value="Rev_trsase/Diguanyl_cyclase"/>
</dbReference>
<dbReference type="Gene3D" id="3.30.450.40">
    <property type="match status" value="1"/>
</dbReference>
<dbReference type="InterPro" id="IPR029016">
    <property type="entry name" value="GAF-like_dom_sf"/>
</dbReference>
<dbReference type="EMBL" id="ADLT01000058">
    <property type="protein sequence ID" value="EHO62252.1"/>
    <property type="molecule type" value="Genomic_DNA"/>
</dbReference>
<dbReference type="OrthoDB" id="9813903at2"/>
<dbReference type="SUPFAM" id="SSF55073">
    <property type="entry name" value="Nucleotide cyclase"/>
    <property type="match status" value="3"/>
</dbReference>
<dbReference type="InterPro" id="IPR001633">
    <property type="entry name" value="EAL_dom"/>
</dbReference>
<dbReference type="NCBIfam" id="TIGR00254">
    <property type="entry name" value="GGDEF"/>
    <property type="match status" value="1"/>
</dbReference>
<dbReference type="SUPFAM" id="SSF141868">
    <property type="entry name" value="EAL domain-like"/>
    <property type="match status" value="1"/>
</dbReference>
<dbReference type="PATRIC" id="fig|742743.3.peg.1815"/>
<evidence type="ECO:0000259" key="2">
    <source>
        <dbReference type="PROSITE" id="PS50887"/>
    </source>
</evidence>
<name>H1D2F5_9FIRM</name>
<dbReference type="GO" id="GO:0071111">
    <property type="term" value="F:cyclic-guanylate-specific phosphodiesterase activity"/>
    <property type="evidence" value="ECO:0007669"/>
    <property type="project" value="InterPro"/>
</dbReference>
<accession>H1D2F5</accession>
<evidence type="ECO:0000313" key="3">
    <source>
        <dbReference type="EMBL" id="EHO62252.1"/>
    </source>
</evidence>
<dbReference type="PROSITE" id="PS50887">
    <property type="entry name" value="GGDEF"/>
    <property type="match status" value="3"/>
</dbReference>
<feature type="domain" description="GGDEF" evidence="2">
    <location>
        <begin position="1380"/>
        <end position="1502"/>
    </location>
</feature>
<evidence type="ECO:0000259" key="1">
    <source>
        <dbReference type="PROSITE" id="PS50883"/>
    </source>
</evidence>
<dbReference type="Pfam" id="PF00990">
    <property type="entry name" value="GGDEF"/>
    <property type="match status" value="3"/>
</dbReference>
<dbReference type="InterPro" id="IPR000160">
    <property type="entry name" value="GGDEF_dom"/>
</dbReference>
<dbReference type="STRING" id="742743.HMPREF9453_01786"/>
<evidence type="ECO:0000313" key="4">
    <source>
        <dbReference type="Proteomes" id="UP000003277"/>
    </source>
</evidence>
<organism evidence="3 4">
    <name type="scientific">Dialister succinatiphilus YIT 11850</name>
    <dbReference type="NCBI Taxonomy" id="742743"/>
    <lineage>
        <taxon>Bacteria</taxon>
        <taxon>Bacillati</taxon>
        <taxon>Bacillota</taxon>
        <taxon>Negativicutes</taxon>
        <taxon>Veillonellales</taxon>
        <taxon>Veillonellaceae</taxon>
        <taxon>Dialister</taxon>
    </lineage>
</organism>
<dbReference type="SUPFAM" id="SSF55781">
    <property type="entry name" value="GAF domain-like"/>
    <property type="match status" value="1"/>
</dbReference>
<dbReference type="Gene3D" id="3.20.20.450">
    <property type="entry name" value="EAL domain"/>
    <property type="match status" value="1"/>
</dbReference>
<dbReference type="Pfam" id="PF01590">
    <property type="entry name" value="GAF"/>
    <property type="match status" value="1"/>
</dbReference>
<dbReference type="CDD" id="cd01949">
    <property type="entry name" value="GGDEF"/>
    <property type="match status" value="1"/>
</dbReference>
<keyword evidence="4" id="KW-1185">Reference proteome</keyword>
<feature type="domain" description="GGDEF" evidence="2">
    <location>
        <begin position="107"/>
        <end position="231"/>
    </location>
</feature>
<dbReference type="InterPro" id="IPR035919">
    <property type="entry name" value="EAL_sf"/>
</dbReference>
<dbReference type="SMART" id="SM00267">
    <property type="entry name" value="GGDEF"/>
    <property type="match status" value="3"/>
</dbReference>
<dbReference type="CDD" id="cd01948">
    <property type="entry name" value="EAL"/>
    <property type="match status" value="1"/>
</dbReference>
<gene>
    <name evidence="3" type="ORF">HMPREF9453_01786</name>
</gene>
<dbReference type="HOGENOM" id="CLU_004663_0_0_9"/>
<reference evidence="3 4" key="1">
    <citation type="submission" date="2011-11" db="EMBL/GenBank/DDBJ databases">
        <title>The Genome Sequence of Dialister succinatiphilus YIT 11850.</title>
        <authorList>
            <consortium name="The Broad Institute Genome Sequencing Platform"/>
            <person name="Earl A."/>
            <person name="Ward D."/>
            <person name="Feldgarden M."/>
            <person name="Gevers D."/>
            <person name="Morotomi M."/>
            <person name="Young S.K."/>
            <person name="Zeng Q."/>
            <person name="Gargeya S."/>
            <person name="Fitzgerald M."/>
            <person name="Haas B."/>
            <person name="Abouelleil A."/>
            <person name="Alvarado L."/>
            <person name="Arachchi H.M."/>
            <person name="Berlin A."/>
            <person name="Brown A."/>
            <person name="Chapman S.B."/>
            <person name="Dunbar C."/>
            <person name="Gearin G."/>
            <person name="Goldberg J."/>
            <person name="Griggs A."/>
            <person name="Gujja S."/>
            <person name="Heiman D."/>
            <person name="Howarth C."/>
            <person name="Lui A."/>
            <person name="MacDonald P.J.P."/>
            <person name="Montmayeur A."/>
            <person name="Murphy C."/>
            <person name="Neiman D."/>
            <person name="Pearson M."/>
            <person name="Priest M."/>
            <person name="Roberts A."/>
            <person name="Saif S."/>
            <person name="Shea T."/>
            <person name="Sisk P."/>
            <person name="Stolte C."/>
            <person name="Sykes S."/>
            <person name="Wortman J."/>
            <person name="Nusbaum C."/>
            <person name="Birren B."/>
        </authorList>
    </citation>
    <scope>NUCLEOTIDE SEQUENCE [LARGE SCALE GENOMIC DNA]</scope>
    <source>
        <strain evidence="3 4">YIT 11850</strain>
    </source>
</reference>
<dbReference type="eggNOG" id="COG2200">
    <property type="taxonomic scope" value="Bacteria"/>
</dbReference>
<sequence>MTGGKLSGLLKENAVLVEKDMERQMKAPGRRFHLVTTVALGDGSQRQVDMQGCRGEREEEKDLVFVFVTAVNEELPVYEKDHITGFPGMRQFLADSEKVVKESGHPEKYALLFFDIVHFKFFNVTYGIPEGDAFLRQIGNCLKEVFPGYFISRFDVDHFMVLADSSGVEDKIREAHSRILALRPSAKVDCKAGIYQLGRWGADPNLAVTRVKIACDSIHDSGDRFMAYYTAALDRKVELKDYVSRHMDEAVEKGYIKAYYQPIVRTVSGALCGMEALARWEDPEKGFLQPVDFISALEESRQIHKLDLEIIRQVCENFSRCMAEGRPVVPVSVNLSRLDFLQCDIFQEVENRVLEYNVPRDMIHIEITERLLNAMDSRIRQGLQRFRKAGYEIWMDDFGSGYSSLNLLKGYFFDVLKIDMAFLGSSSERARKIISSIISMDKSIGTRSLAEGVETKEQFEFLKNSGCEKVQGYFFGKPMPYEESLDHCMREGLKVETRAWKAYYDTIGMVNFQTDETLTLLEYDGRAVRYLFANSAYVDMIRTLGDHDVREAERYINDPTLELSSIFRKYLDKCTADEKVHELVYLIHDQFIKAVGRCIAQCNGRACIKIRISNITGSMTHEEEKRVYHVLHNVYAVYDDISLLDRDKDTLEPMAVSDGDWSEHEKIPHAGNCIRNYGLRNIYADDYERYMAFMDMDTLEKRIQKAGTGFLSGFFRTRVEKGRFMWMIHTLIPIPRTNYSQVLHCIHRISGNRSDFPEGLSLPLENREQGMFSVEELWNSLIHGSRRAYFWKDREGRYQGASRNFLLYTGLPSISAMKGKTSSDMGWLMDDHGARKLESRVFSGAAVMNRPMDIIVKGVVKSIVYGKVPVYRDGEIIGTLGWFEDAEQMEKETGRQPVMVTDRVTGVMNSRGVIESLIGCQEAYRNFGSDYAMLFLTIPQYRRILHSYGEKTANGLLKAAAGKIRHIMGTRGTVGRLDGAGFVILFYYEDQTEVTFLCRKLRQAIADIHEVGGSSCTVTAEIIITYGSDGITTGRLLREAVGMMRDSDDGYRDKMDRWLDREALFDALPIPYALLDTPMGEDGGISQIICRYHNDAYGKALGLKENEELSRHLTALLNQENYSWGQKAYEAAYEKHTLYGEKYVPQLGKTVRYIIAPGPWRGSCVLMLLGSGGKTKDQPVHQSTEHQILRLTRMLMTASDYEASVNRVLREIGQFLSCDRVYIFEKQGNRISNTFEWCREGVTSEMGELQDLNYEEYVGVWDRYLRTNSSVVIPDIEAIRQTDAITYDCLKKQHIHSLMEAPMYHDHNLSGYLGVDNYKESDAADMKYLLENMAVYLSWKKDIHDLMDRLRYLSENDILIGVHNRNAMNRRLSSLKAEDRSLGIIYVDLNNLKWTNDTYGHSVGDSRLRDMSALMKSVCPPQDIYRLGGDEFVAFLDGADEDSFEKTIENFRKAAKCRSIHVAVGGKWIPHASSLVRGMRDAEHRMYSEKRRSHEGREDSLS</sequence>
<proteinExistence type="predicted"/>